<organism evidence="2 3">
    <name type="scientific">Microbulbifer yueqingensis</name>
    <dbReference type="NCBI Taxonomy" id="658219"/>
    <lineage>
        <taxon>Bacteria</taxon>
        <taxon>Pseudomonadati</taxon>
        <taxon>Pseudomonadota</taxon>
        <taxon>Gammaproteobacteria</taxon>
        <taxon>Cellvibrionales</taxon>
        <taxon>Microbulbiferaceae</taxon>
        <taxon>Microbulbifer</taxon>
    </lineage>
</organism>
<dbReference type="Proteomes" id="UP000199305">
    <property type="component" value="Unassembled WGS sequence"/>
</dbReference>
<sequence length="261" mass="29246">MAIVNGYPPACAARLLVILLFSLALASCSDPAKENATRLRLANFLWGTDQVQVLLYRGEKQEKEVRLSYGSLSKYHSLEPGRYRLRVVTGKQAILEKTFGLGTRESYTLFIAGISTGPQKLNRQTLDNKLHTLVEGSATRTDNGYLPQVLLVNDFFVKEKHKGQFRVINLMPGATHLEGKLIKGDSKEFSSTLKYFHSSHTKPVPTGELQLELLFSGSPLRVIREPVTIRQQVLNSFFIIPRKGHYLTSPMIVNGITEDFP</sequence>
<evidence type="ECO:0000313" key="2">
    <source>
        <dbReference type="EMBL" id="SDK12800.1"/>
    </source>
</evidence>
<evidence type="ECO:0008006" key="4">
    <source>
        <dbReference type="Google" id="ProtNLM"/>
    </source>
</evidence>
<accession>A0A1G8ZF61</accession>
<dbReference type="EMBL" id="FNFH01000003">
    <property type="protein sequence ID" value="SDK12800.1"/>
    <property type="molecule type" value="Genomic_DNA"/>
</dbReference>
<keyword evidence="3" id="KW-1185">Reference proteome</keyword>
<evidence type="ECO:0000256" key="1">
    <source>
        <dbReference type="SAM" id="SignalP"/>
    </source>
</evidence>
<keyword evidence="1" id="KW-0732">Signal</keyword>
<evidence type="ECO:0000313" key="3">
    <source>
        <dbReference type="Proteomes" id="UP000199305"/>
    </source>
</evidence>
<dbReference type="AlphaFoldDB" id="A0A1G8ZF61"/>
<name>A0A1G8ZF61_9GAMM</name>
<protein>
    <recommendedName>
        <fullName evidence="4">DUF4397 domain-containing protein</fullName>
    </recommendedName>
</protein>
<proteinExistence type="predicted"/>
<feature type="signal peptide" evidence="1">
    <location>
        <begin position="1"/>
        <end position="26"/>
    </location>
</feature>
<dbReference type="OrthoDB" id="1447417at2"/>
<dbReference type="STRING" id="658219.SAMN05216212_1565"/>
<reference evidence="3" key="1">
    <citation type="submission" date="2016-10" db="EMBL/GenBank/DDBJ databases">
        <authorList>
            <person name="Varghese N."/>
            <person name="Submissions S."/>
        </authorList>
    </citation>
    <scope>NUCLEOTIDE SEQUENCE [LARGE SCALE GENOMIC DNA]</scope>
    <source>
        <strain evidence="3">CGMCC 1.10658</strain>
    </source>
</reference>
<gene>
    <name evidence="2" type="ORF">SAMN05216212_1565</name>
</gene>
<feature type="chain" id="PRO_5011478423" description="DUF4397 domain-containing protein" evidence="1">
    <location>
        <begin position="27"/>
        <end position="261"/>
    </location>
</feature>
<dbReference type="RefSeq" id="WP_091511443.1">
    <property type="nucleotide sequence ID" value="NZ_FNFH01000003.1"/>
</dbReference>